<organism evidence="3 4">
    <name type="scientific">Aquimarina spongiae</name>
    <dbReference type="NCBI Taxonomy" id="570521"/>
    <lineage>
        <taxon>Bacteria</taxon>
        <taxon>Pseudomonadati</taxon>
        <taxon>Bacteroidota</taxon>
        <taxon>Flavobacteriia</taxon>
        <taxon>Flavobacteriales</taxon>
        <taxon>Flavobacteriaceae</taxon>
        <taxon>Aquimarina</taxon>
    </lineage>
</organism>
<keyword evidence="1" id="KW-1133">Transmembrane helix</keyword>
<dbReference type="PROSITE" id="PS50930">
    <property type="entry name" value="HTH_LYTTR"/>
    <property type="match status" value="1"/>
</dbReference>
<dbReference type="GO" id="GO:0003677">
    <property type="term" value="F:DNA binding"/>
    <property type="evidence" value="ECO:0007669"/>
    <property type="project" value="UniProtKB-KW"/>
</dbReference>
<feature type="transmembrane region" description="Helical" evidence="1">
    <location>
        <begin position="49"/>
        <end position="69"/>
    </location>
</feature>
<dbReference type="Pfam" id="PF04397">
    <property type="entry name" value="LytTR"/>
    <property type="match status" value="1"/>
</dbReference>
<evidence type="ECO:0000313" key="3">
    <source>
        <dbReference type="EMBL" id="SHJ24138.1"/>
    </source>
</evidence>
<dbReference type="RefSeq" id="WP_073317573.1">
    <property type="nucleotide sequence ID" value="NZ_FQYP01000006.1"/>
</dbReference>
<keyword evidence="1" id="KW-0812">Transmembrane</keyword>
<feature type="transmembrane region" description="Helical" evidence="1">
    <location>
        <begin position="89"/>
        <end position="108"/>
    </location>
</feature>
<keyword evidence="4" id="KW-1185">Reference proteome</keyword>
<proteinExistence type="predicted"/>
<dbReference type="SMART" id="SM00850">
    <property type="entry name" value="LytTR"/>
    <property type="match status" value="1"/>
</dbReference>
<evidence type="ECO:0000256" key="1">
    <source>
        <dbReference type="SAM" id="Phobius"/>
    </source>
</evidence>
<name>A0A1M6HPM6_9FLAO</name>
<accession>A0A1M6HPM6</accession>
<dbReference type="AlphaFoldDB" id="A0A1M6HPM6"/>
<evidence type="ECO:0000259" key="2">
    <source>
        <dbReference type="PROSITE" id="PS50930"/>
    </source>
</evidence>
<reference evidence="4" key="1">
    <citation type="submission" date="2016-11" db="EMBL/GenBank/DDBJ databases">
        <authorList>
            <person name="Varghese N."/>
            <person name="Submissions S."/>
        </authorList>
    </citation>
    <scope>NUCLEOTIDE SEQUENCE [LARGE SCALE GENOMIC DNA]</scope>
    <source>
        <strain evidence="4">DSM 22623</strain>
    </source>
</reference>
<feature type="transmembrane region" description="Helical" evidence="1">
    <location>
        <begin position="120"/>
        <end position="142"/>
    </location>
</feature>
<keyword evidence="1" id="KW-0472">Membrane</keyword>
<dbReference type="EMBL" id="FQYP01000006">
    <property type="protein sequence ID" value="SHJ24138.1"/>
    <property type="molecule type" value="Genomic_DNA"/>
</dbReference>
<dbReference type="STRING" id="570521.SAMN04488508_106393"/>
<dbReference type="InterPro" id="IPR007492">
    <property type="entry name" value="LytTR_DNA-bd_dom"/>
</dbReference>
<sequence>MIKALKKRINFSNFWVRNIFIIVIISVVANHLTEPENFPFNQDYEFPLLPIAVSIISGGLIVLIAGVNFKHFEKKYFTNKINTPTVLRFLFSTLGYITILYLILYFGLNGLINGIESYSLYHLLTGLSVSLLISAIGITLLFSTDIYRLHRLASIKGILKTQQGGKITLIKYGEIAFIYSENKIVYIVKTDGTTITTDFTLNEVESKINVQSFFRANRQIVLHSRSIEQVQSIENGKLSVLLKPTIDNQKTFQINISRYKKQEFMTWFEGKL</sequence>
<protein>
    <submittedName>
        <fullName evidence="3">LytTr DNA-binding domain-containing protein</fullName>
    </submittedName>
</protein>
<keyword evidence="3" id="KW-0238">DNA-binding</keyword>
<gene>
    <name evidence="3" type="ORF">SAMN04488508_106393</name>
</gene>
<dbReference type="OrthoDB" id="1426980at2"/>
<dbReference type="Proteomes" id="UP000184432">
    <property type="component" value="Unassembled WGS sequence"/>
</dbReference>
<dbReference type="Gene3D" id="2.40.50.1020">
    <property type="entry name" value="LytTr DNA-binding domain"/>
    <property type="match status" value="1"/>
</dbReference>
<feature type="transmembrane region" description="Helical" evidence="1">
    <location>
        <begin position="12"/>
        <end position="29"/>
    </location>
</feature>
<evidence type="ECO:0000313" key="4">
    <source>
        <dbReference type="Proteomes" id="UP000184432"/>
    </source>
</evidence>
<feature type="domain" description="HTH LytTR-type" evidence="2">
    <location>
        <begin position="159"/>
        <end position="243"/>
    </location>
</feature>